<evidence type="ECO:0000313" key="2">
    <source>
        <dbReference type="Proteomes" id="UP001497680"/>
    </source>
</evidence>
<gene>
    <name evidence="1" type="ORF">F4821DRAFT_277507</name>
</gene>
<accession>A0ACC0D517</accession>
<dbReference type="Proteomes" id="UP001497680">
    <property type="component" value="Unassembled WGS sequence"/>
</dbReference>
<reference evidence="1 2" key="1">
    <citation type="journal article" date="2022" name="New Phytol.">
        <title>Ecological generalism drives hyperdiversity of secondary metabolite gene clusters in xylarialean endophytes.</title>
        <authorList>
            <person name="Franco M.E.E."/>
            <person name="Wisecaver J.H."/>
            <person name="Arnold A.E."/>
            <person name="Ju Y.M."/>
            <person name="Slot J.C."/>
            <person name="Ahrendt S."/>
            <person name="Moore L.P."/>
            <person name="Eastman K.E."/>
            <person name="Scott K."/>
            <person name="Konkel Z."/>
            <person name="Mondo S.J."/>
            <person name="Kuo A."/>
            <person name="Hayes R.D."/>
            <person name="Haridas S."/>
            <person name="Andreopoulos B."/>
            <person name="Riley R."/>
            <person name="LaButti K."/>
            <person name="Pangilinan J."/>
            <person name="Lipzen A."/>
            <person name="Amirebrahimi M."/>
            <person name="Yan J."/>
            <person name="Adam C."/>
            <person name="Keymanesh K."/>
            <person name="Ng V."/>
            <person name="Louie K."/>
            <person name="Northen T."/>
            <person name="Drula E."/>
            <person name="Henrissat B."/>
            <person name="Hsieh H.M."/>
            <person name="Youens-Clark K."/>
            <person name="Lutzoni F."/>
            <person name="Miadlikowska J."/>
            <person name="Eastwood D.C."/>
            <person name="Hamelin R.C."/>
            <person name="Grigoriev I.V."/>
            <person name="U'Ren J.M."/>
        </authorList>
    </citation>
    <scope>NUCLEOTIDE SEQUENCE [LARGE SCALE GENOMIC DNA]</scope>
    <source>
        <strain evidence="1 2">ER1909</strain>
    </source>
</reference>
<protein>
    <submittedName>
        <fullName evidence="1">Uncharacterized protein</fullName>
    </submittedName>
</protein>
<proteinExistence type="predicted"/>
<sequence>MSAGASSSAQSPSLPSPPPCVLRWEGEYQEVQPQSAWTEDIETIAQKLDPYLKLVLHRHFSFTTTEPISVRRLGQSSFNCTFFVEIGQEPVDENEQGLSSDEEESKHGNDDDNDDEDNDDEDNDDEDNDDEGEDNNDEDSVDEYDEDVYDSDYSDEEPIELTLGSSKDEVPGAKVSLPRRFVMRVSLPILPGAKTESEVATMRFVKHRTCIPVPRVYMYNASSATNGLGYEWTLIELMPGRPYDILMERGDFTDNAIQRIGERIAEWMDSLSRIQFDKIGSLYMPSTPAPDGTVVVSDADWDHPPDPVVGQLIHPHYTGDWRLEYEFPKGPFDNLQDYVLSRAEVYNRELHDPRQIKRAEVHRYEESDDEAAKARLEELLNEPVPQDWLRDQEAADGQDSNVTLRQYMAASNVKGSRYRHEDLAKKQATIKELIETIRSRISKTAKLSTFIQHWDLHSGNILIDRYSGEPTALIDWECMIAFPLGIGWDDVPKIFNGSQELREWAREDGYEIDEEDMSQRVKVEKLMLEAFIKRLGELGSSWLIAEGEEWKKATKGVLRAARILYRLEEAIGGKA</sequence>
<organism evidence="1 2">
    <name type="scientific">Hypoxylon rubiginosum</name>
    <dbReference type="NCBI Taxonomy" id="110542"/>
    <lineage>
        <taxon>Eukaryota</taxon>
        <taxon>Fungi</taxon>
        <taxon>Dikarya</taxon>
        <taxon>Ascomycota</taxon>
        <taxon>Pezizomycotina</taxon>
        <taxon>Sordariomycetes</taxon>
        <taxon>Xylariomycetidae</taxon>
        <taxon>Xylariales</taxon>
        <taxon>Hypoxylaceae</taxon>
        <taxon>Hypoxylon</taxon>
    </lineage>
</organism>
<name>A0ACC0D517_9PEZI</name>
<comment type="caution">
    <text evidence="1">The sequence shown here is derived from an EMBL/GenBank/DDBJ whole genome shotgun (WGS) entry which is preliminary data.</text>
</comment>
<keyword evidence="2" id="KW-1185">Reference proteome</keyword>
<dbReference type="EMBL" id="MU394305">
    <property type="protein sequence ID" value="KAI6087838.1"/>
    <property type="molecule type" value="Genomic_DNA"/>
</dbReference>
<evidence type="ECO:0000313" key="1">
    <source>
        <dbReference type="EMBL" id="KAI6087838.1"/>
    </source>
</evidence>